<dbReference type="KEGG" id="bpf:BpOF4_20644"/>
<dbReference type="Proteomes" id="UP000001544">
    <property type="component" value="Plasmid pBpOF4-01"/>
</dbReference>
<keyword evidence="1" id="KW-0472">Membrane</keyword>
<geneLocation type="plasmid" evidence="2 3">
    <name>pBpOF4-01</name>
</geneLocation>
<reference evidence="2 3" key="1">
    <citation type="journal article" date="2011" name="Environ. Microbiol.">
        <title>Genome of alkaliphilic Bacillus pseudofirmus OF4 reveals adaptations that support the ability to grow in an external pH range from 7.5 to 11.4.</title>
        <authorList>
            <person name="Janto B."/>
            <person name="Ahmed A."/>
            <person name="Ito M."/>
            <person name="Liu J."/>
            <person name="Hicks D.B."/>
            <person name="Pagni S."/>
            <person name="Fackelmayer O.J."/>
            <person name="Smith T.A."/>
            <person name="Earl J."/>
            <person name="Elbourne L.D."/>
            <person name="Hassan K."/>
            <person name="Paulsen I.T."/>
            <person name="Kolsto A.B."/>
            <person name="Tourasse N.J."/>
            <person name="Ehrlich G.D."/>
            <person name="Boissy R."/>
            <person name="Ivey D.M."/>
            <person name="Li G."/>
            <person name="Xue Y."/>
            <person name="Ma Y."/>
            <person name="Hu F.Z."/>
            <person name="Krulwich T.A."/>
        </authorList>
    </citation>
    <scope>NUCLEOTIDE SEQUENCE [LARGE SCALE GENOMIC DNA]</scope>
    <source>
        <strain evidence="3">ATCC BAA-2126 / JCM 17055 / OF4</strain>
    </source>
</reference>
<gene>
    <name evidence="2" type="ordered locus">BpOF4_20644</name>
</gene>
<dbReference type="AlphaFoldDB" id="D3G198"/>
<organism evidence="2 3">
    <name type="scientific">Alkalihalophilus pseudofirmus (strain ATCC BAA-2126 / JCM 17055 / OF4)</name>
    <name type="common">Bacillus pseudofirmus</name>
    <dbReference type="NCBI Taxonomy" id="398511"/>
    <lineage>
        <taxon>Bacteria</taxon>
        <taxon>Bacillati</taxon>
        <taxon>Bacillota</taxon>
        <taxon>Bacilli</taxon>
        <taxon>Bacillales</taxon>
        <taxon>Bacillaceae</taxon>
        <taxon>Alkalihalophilus</taxon>
    </lineage>
</organism>
<keyword evidence="1" id="KW-1133">Transmembrane helix</keyword>
<keyword evidence="2" id="KW-0614">Plasmid</keyword>
<evidence type="ECO:0000313" key="2">
    <source>
        <dbReference type="EMBL" id="ADC52124.1"/>
    </source>
</evidence>
<dbReference type="HOGENOM" id="CLU_2696946_0_0_9"/>
<accession>D3G198</accession>
<dbReference type="EMBL" id="CP001879">
    <property type="protein sequence ID" value="ADC52124.1"/>
    <property type="molecule type" value="Genomic_DNA"/>
</dbReference>
<keyword evidence="1" id="KW-0812">Transmembrane</keyword>
<feature type="transmembrane region" description="Helical" evidence="1">
    <location>
        <begin position="45"/>
        <end position="70"/>
    </location>
</feature>
<name>D3G198_ALKPO</name>
<evidence type="ECO:0000256" key="1">
    <source>
        <dbReference type="SAM" id="Phobius"/>
    </source>
</evidence>
<protein>
    <submittedName>
        <fullName evidence="2">Uncharacterized protein</fullName>
    </submittedName>
</protein>
<evidence type="ECO:0000313" key="3">
    <source>
        <dbReference type="Proteomes" id="UP000001544"/>
    </source>
</evidence>
<keyword evidence="3" id="KW-1185">Reference proteome</keyword>
<sequence length="73" mass="8712">MRIERKSLDFEKYEPTLMQKRNANRGAEETTKEERDKERLFMAKMIFEFTGALFLIGGLIVMYILIWVFFGGR</sequence>
<dbReference type="RefSeq" id="WP_012961038.1">
    <property type="nucleotide sequence ID" value="NC_013792.1"/>
</dbReference>
<proteinExistence type="predicted"/>